<dbReference type="InterPro" id="IPR050884">
    <property type="entry name" value="CNP_phosphodiesterase-III"/>
</dbReference>
<dbReference type="GO" id="GO:0004527">
    <property type="term" value="F:exonuclease activity"/>
    <property type="evidence" value="ECO:0007669"/>
    <property type="project" value="UniProtKB-KW"/>
</dbReference>
<protein>
    <submittedName>
        <fullName evidence="6">Putative DNA repair exonuclease</fullName>
    </submittedName>
</protein>
<dbReference type="Gene3D" id="3.60.21.10">
    <property type="match status" value="1"/>
</dbReference>
<evidence type="ECO:0000256" key="3">
    <source>
        <dbReference type="ARBA" id="ARBA00023004"/>
    </source>
</evidence>
<sequence>MTLLLQISDPHFGTERPGVVEALLQLAAREQPELAVLSGDITQRARRSQFAAARAFVDRLGATPTLVIPGNHDIPLFNLFARVLHPYANHRRVFGADLDPVFESRELLVIGLNTTRRARHTDGEVSAQQIERAARRLERATPLQLRVVVTHHPVASVAAEDTRNLLHGREPAIHRWAQAGADLIVGGHIHLPYVLPLASRMDIARPVWAVQAGTAVSTRIRGQMSNSVNLIRYDAGNPNGRKAVVARYDYDENGNAFVPVLEHELDLASADEVLSPVPVRAAGTP</sequence>
<name>A0A0P0RMP0_9BURK</name>
<evidence type="ECO:0000256" key="4">
    <source>
        <dbReference type="ARBA" id="ARBA00025742"/>
    </source>
</evidence>
<dbReference type="InterPro" id="IPR004843">
    <property type="entry name" value="Calcineurin-like_PHP"/>
</dbReference>
<dbReference type="PANTHER" id="PTHR42988">
    <property type="entry name" value="PHOSPHOHYDROLASE"/>
    <property type="match status" value="1"/>
</dbReference>
<dbReference type="EMBL" id="CP012748">
    <property type="protein sequence ID" value="ALL69975.1"/>
    <property type="molecule type" value="Genomic_DNA"/>
</dbReference>
<organism evidence="6 7">
    <name type="scientific">Paraburkholderia caribensis MBA4</name>
    <dbReference type="NCBI Taxonomy" id="1323664"/>
    <lineage>
        <taxon>Bacteria</taxon>
        <taxon>Pseudomonadati</taxon>
        <taxon>Pseudomonadota</taxon>
        <taxon>Betaproteobacteria</taxon>
        <taxon>Burkholderiales</taxon>
        <taxon>Burkholderiaceae</taxon>
        <taxon>Paraburkholderia</taxon>
    </lineage>
</organism>
<dbReference type="SUPFAM" id="SSF56300">
    <property type="entry name" value="Metallo-dependent phosphatases"/>
    <property type="match status" value="1"/>
</dbReference>
<evidence type="ECO:0000259" key="5">
    <source>
        <dbReference type="Pfam" id="PF00149"/>
    </source>
</evidence>
<accession>A0A0P0RMP0</accession>
<keyword evidence="3" id="KW-0408">Iron</keyword>
<evidence type="ECO:0000256" key="2">
    <source>
        <dbReference type="ARBA" id="ARBA00022801"/>
    </source>
</evidence>
<dbReference type="GeneID" id="69973495"/>
<dbReference type="InterPro" id="IPR029052">
    <property type="entry name" value="Metallo-depent_PP-like"/>
</dbReference>
<keyword evidence="6" id="KW-0614">Plasmid</keyword>
<dbReference type="AlphaFoldDB" id="A0A0P0RMP0"/>
<evidence type="ECO:0000313" key="6">
    <source>
        <dbReference type="EMBL" id="ALL69975.1"/>
    </source>
</evidence>
<dbReference type="GO" id="GO:0046872">
    <property type="term" value="F:metal ion binding"/>
    <property type="evidence" value="ECO:0007669"/>
    <property type="project" value="UniProtKB-KW"/>
</dbReference>
<dbReference type="KEGG" id="bcai:K788_0001666"/>
<keyword evidence="6" id="KW-0540">Nuclease</keyword>
<reference evidence="6 7" key="1">
    <citation type="journal article" date="2014" name="Genome Announc.">
        <title>Draft Genome Sequence of the Haloacid-Degrading Burkholderia caribensis Strain MBA4.</title>
        <authorList>
            <person name="Pan Y."/>
            <person name="Kong K.F."/>
            <person name="Tsang J.S."/>
        </authorList>
    </citation>
    <scope>NUCLEOTIDE SEQUENCE [LARGE SCALE GENOMIC DNA]</scope>
    <source>
        <strain evidence="6 7">MBA4</strain>
        <plasmid evidence="7">Plasmid</plasmid>
    </source>
</reference>
<proteinExistence type="inferred from homology"/>
<dbReference type="Proteomes" id="UP000019146">
    <property type="component" value="Plasmid unnamed"/>
</dbReference>
<keyword evidence="2" id="KW-0378">Hydrolase</keyword>
<comment type="similarity">
    <text evidence="4">Belongs to the cyclic nucleotide phosphodiesterase class-III family.</text>
</comment>
<feature type="domain" description="Calcineurin-like phosphoesterase" evidence="5">
    <location>
        <begin position="4"/>
        <end position="191"/>
    </location>
</feature>
<dbReference type="PANTHER" id="PTHR42988:SF2">
    <property type="entry name" value="CYCLIC NUCLEOTIDE PHOSPHODIESTERASE CBUA0032-RELATED"/>
    <property type="match status" value="1"/>
</dbReference>
<evidence type="ECO:0000313" key="7">
    <source>
        <dbReference type="Proteomes" id="UP000019146"/>
    </source>
</evidence>
<geneLocation type="plasmid" evidence="7"/>
<evidence type="ECO:0000256" key="1">
    <source>
        <dbReference type="ARBA" id="ARBA00022723"/>
    </source>
</evidence>
<dbReference type="Pfam" id="PF00149">
    <property type="entry name" value="Metallophos"/>
    <property type="match status" value="1"/>
</dbReference>
<keyword evidence="1" id="KW-0479">Metal-binding</keyword>
<dbReference type="RefSeq" id="WP_035995099.1">
    <property type="nucleotide sequence ID" value="NZ_CP012748.1"/>
</dbReference>
<keyword evidence="6" id="KW-0269">Exonuclease</keyword>
<gene>
    <name evidence="6" type="ORF">K788_0001666</name>
</gene>